<dbReference type="Pfam" id="PF00067">
    <property type="entry name" value="p450"/>
    <property type="match status" value="1"/>
</dbReference>
<proteinExistence type="inferred from homology"/>
<keyword evidence="6 8" id="KW-0408">Iron</keyword>
<reference evidence="9 10" key="1">
    <citation type="submission" date="2019-06" db="EMBL/GenBank/DDBJ databases">
        <title>Sequencing the genomes of 1000 actinobacteria strains.</title>
        <authorList>
            <person name="Klenk H.-P."/>
        </authorList>
    </citation>
    <scope>NUCLEOTIDE SEQUENCE [LARGE SCALE GENOMIC DNA]</scope>
    <source>
        <strain evidence="9 10">DSM 45511</strain>
    </source>
</reference>
<dbReference type="GO" id="GO:0016125">
    <property type="term" value="P:sterol metabolic process"/>
    <property type="evidence" value="ECO:0007669"/>
    <property type="project" value="TreeGrafter"/>
</dbReference>
<gene>
    <name evidence="9" type="ORF">FB388_5703</name>
</gene>
<dbReference type="InterPro" id="IPR002401">
    <property type="entry name" value="Cyt_P450_E_grp-I"/>
</dbReference>
<keyword evidence="7" id="KW-0503">Monooxygenase</keyword>
<evidence type="ECO:0000256" key="1">
    <source>
        <dbReference type="ARBA" id="ARBA00001971"/>
    </source>
</evidence>
<evidence type="ECO:0000256" key="7">
    <source>
        <dbReference type="ARBA" id="ARBA00023033"/>
    </source>
</evidence>
<organism evidence="9 10">
    <name type="scientific">Pseudonocardia cypriaca</name>
    <dbReference type="NCBI Taxonomy" id="882449"/>
    <lineage>
        <taxon>Bacteria</taxon>
        <taxon>Bacillati</taxon>
        <taxon>Actinomycetota</taxon>
        <taxon>Actinomycetes</taxon>
        <taxon>Pseudonocardiales</taxon>
        <taxon>Pseudonocardiaceae</taxon>
        <taxon>Pseudonocardia</taxon>
    </lineage>
</organism>
<dbReference type="PRINTS" id="PR00463">
    <property type="entry name" value="EP450I"/>
</dbReference>
<dbReference type="InterPro" id="IPR036396">
    <property type="entry name" value="Cyt_P450_sf"/>
</dbReference>
<dbReference type="GO" id="GO:0016705">
    <property type="term" value="F:oxidoreductase activity, acting on paired donors, with incorporation or reduction of molecular oxygen"/>
    <property type="evidence" value="ECO:0007669"/>
    <property type="project" value="InterPro"/>
</dbReference>
<evidence type="ECO:0000256" key="5">
    <source>
        <dbReference type="ARBA" id="ARBA00023002"/>
    </source>
</evidence>
<evidence type="ECO:0000256" key="4">
    <source>
        <dbReference type="ARBA" id="ARBA00022723"/>
    </source>
</evidence>
<keyword evidence="10" id="KW-1185">Reference proteome</keyword>
<keyword evidence="3 8" id="KW-0349">Heme</keyword>
<protein>
    <submittedName>
        <fullName evidence="9">Fatty-acid peroxygenase</fullName>
    </submittedName>
</protein>
<accession>A0A543FXH2</accession>
<dbReference type="CDD" id="cd11067">
    <property type="entry name" value="CYP152"/>
    <property type="match status" value="1"/>
</dbReference>
<name>A0A543FXH2_9PSEU</name>
<comment type="caution">
    <text evidence="9">The sequence shown here is derived from an EMBL/GenBank/DDBJ whole genome shotgun (WGS) entry which is preliminary data.</text>
</comment>
<evidence type="ECO:0000313" key="9">
    <source>
        <dbReference type="EMBL" id="TQM38464.1"/>
    </source>
</evidence>
<evidence type="ECO:0000256" key="8">
    <source>
        <dbReference type="PIRSR" id="PIRSR602401-1"/>
    </source>
</evidence>
<dbReference type="PANTHER" id="PTHR24286:SF24">
    <property type="entry name" value="LANOSTEROL 14-ALPHA DEMETHYLASE"/>
    <property type="match status" value="1"/>
</dbReference>
<keyword evidence="4 8" id="KW-0479">Metal-binding</keyword>
<dbReference type="SUPFAM" id="SSF48264">
    <property type="entry name" value="Cytochrome P450"/>
    <property type="match status" value="1"/>
</dbReference>
<dbReference type="Proteomes" id="UP000319818">
    <property type="component" value="Unassembled WGS sequence"/>
</dbReference>
<sequence length="399" mass="43202">MRCGYPWAAALRQGKDAVPTRLLGRRAVVVGGPAGVRRFYDPRLRRRGAFPSAVKLVLFGPGTVHGLDDAEHQLRKALFLGVITPEAVVALGERAEREWAAAIDRWPGRERVVLFDEAVQVLAASVLPWAGVPVADGELPRRARQLATVLHGFAAPGPAYARAVVARLQVGHWAKGLVRGVRAGRLDPPPGTALHEAAHATDHEGRLLPERVAATALLNVVRPTVAVAWFVAFAGKALHEHPEWRERIAAGDDRAVDAFVHEVRRLYPFVPVLAARAREPQDVLGVRVPRGGLVVLDVHGTDHDPVHWPDPDRFDPERFLDAPVDPDTLVPQGGGDVVTGHRCPGEGVTLTMLAVAVRALAPLPDTMPPQDLGYDITRIPTRPRSGVVLTTGDRSPQPR</sequence>
<dbReference type="InterPro" id="IPR001128">
    <property type="entry name" value="Cyt_P450"/>
</dbReference>
<dbReference type="GO" id="GO:0004497">
    <property type="term" value="F:monooxygenase activity"/>
    <property type="evidence" value="ECO:0007669"/>
    <property type="project" value="UniProtKB-KW"/>
</dbReference>
<comment type="similarity">
    <text evidence="2">Belongs to the cytochrome P450 family.</text>
</comment>
<feature type="binding site" description="axial binding residue" evidence="8">
    <location>
        <position position="343"/>
    </location>
    <ligand>
        <name>heme</name>
        <dbReference type="ChEBI" id="CHEBI:30413"/>
    </ligand>
    <ligandPart>
        <name>Fe</name>
        <dbReference type="ChEBI" id="CHEBI:18248"/>
    </ligandPart>
</feature>
<comment type="cofactor">
    <cofactor evidence="1 8">
        <name>heme</name>
        <dbReference type="ChEBI" id="CHEBI:30413"/>
    </cofactor>
</comment>
<dbReference type="PANTHER" id="PTHR24286">
    <property type="entry name" value="CYTOCHROME P450 26"/>
    <property type="match status" value="1"/>
</dbReference>
<dbReference type="GO" id="GO:0005506">
    <property type="term" value="F:iron ion binding"/>
    <property type="evidence" value="ECO:0007669"/>
    <property type="project" value="InterPro"/>
</dbReference>
<evidence type="ECO:0000256" key="2">
    <source>
        <dbReference type="ARBA" id="ARBA00010617"/>
    </source>
</evidence>
<keyword evidence="5" id="KW-0560">Oxidoreductase</keyword>
<dbReference type="GO" id="GO:0020037">
    <property type="term" value="F:heme binding"/>
    <property type="evidence" value="ECO:0007669"/>
    <property type="project" value="InterPro"/>
</dbReference>
<evidence type="ECO:0000313" key="10">
    <source>
        <dbReference type="Proteomes" id="UP000319818"/>
    </source>
</evidence>
<dbReference type="AlphaFoldDB" id="A0A543FXH2"/>
<dbReference type="EMBL" id="VFPH01000002">
    <property type="protein sequence ID" value="TQM38464.1"/>
    <property type="molecule type" value="Genomic_DNA"/>
</dbReference>
<dbReference type="OrthoDB" id="9764248at2"/>
<dbReference type="Gene3D" id="1.10.630.10">
    <property type="entry name" value="Cytochrome P450"/>
    <property type="match status" value="1"/>
</dbReference>
<evidence type="ECO:0000256" key="6">
    <source>
        <dbReference type="ARBA" id="ARBA00023004"/>
    </source>
</evidence>
<evidence type="ECO:0000256" key="3">
    <source>
        <dbReference type="ARBA" id="ARBA00022617"/>
    </source>
</evidence>